<sequence length="245" mass="27741">MNNYIYIIILTFILASANLGNDHNKYSEATIVENKDSGDMQENMWNPETKGIQDKNLELNKTDEQVASENEEVNKSTSKETDEYLSYFVGKVFDPSYHPPTAASGSVMEEIVIDKIEAGKASGHISCYVAFLGSRGTFDNAPINDDNSIIVTVKWSGKDPQTDERFPIAYTKTKLIFDRVLDGNPVIKTIELGPIEGCEEILEEYYFNSTPGTISEWFSNNYMYYDLNMTEEEMIDWIAKNINTP</sequence>
<organism evidence="1 2">
    <name type="scientific">Hungatella hathewayi</name>
    <dbReference type="NCBI Taxonomy" id="154046"/>
    <lineage>
        <taxon>Bacteria</taxon>
        <taxon>Bacillati</taxon>
        <taxon>Bacillota</taxon>
        <taxon>Clostridia</taxon>
        <taxon>Lachnospirales</taxon>
        <taxon>Lachnospiraceae</taxon>
        <taxon>Hungatella</taxon>
    </lineage>
</organism>
<evidence type="ECO:0000313" key="1">
    <source>
        <dbReference type="EMBL" id="RGJ07960.1"/>
    </source>
</evidence>
<name>A0A374PD27_9FIRM</name>
<proteinExistence type="predicted"/>
<gene>
    <name evidence="1" type="ORF">DXD79_00655</name>
</gene>
<dbReference type="AlphaFoldDB" id="A0A374PD27"/>
<protein>
    <submittedName>
        <fullName evidence="1">Uncharacterized protein</fullName>
    </submittedName>
</protein>
<evidence type="ECO:0000313" key="2">
    <source>
        <dbReference type="Proteomes" id="UP000263014"/>
    </source>
</evidence>
<reference evidence="1 2" key="1">
    <citation type="submission" date="2018-08" db="EMBL/GenBank/DDBJ databases">
        <title>A genome reference for cultivated species of the human gut microbiota.</title>
        <authorList>
            <person name="Zou Y."/>
            <person name="Xue W."/>
            <person name="Luo G."/>
        </authorList>
    </citation>
    <scope>NUCLEOTIDE SEQUENCE [LARGE SCALE GENOMIC DNA]</scope>
    <source>
        <strain evidence="1 2">TM09-12</strain>
    </source>
</reference>
<dbReference type="Proteomes" id="UP000263014">
    <property type="component" value="Unassembled WGS sequence"/>
</dbReference>
<accession>A0A374PD27</accession>
<dbReference type="EMBL" id="QSON01000001">
    <property type="protein sequence ID" value="RGJ07960.1"/>
    <property type="molecule type" value="Genomic_DNA"/>
</dbReference>
<dbReference type="RefSeq" id="WP_002599979.1">
    <property type="nucleotide sequence ID" value="NZ_QSON01000001.1"/>
</dbReference>
<comment type="caution">
    <text evidence="1">The sequence shown here is derived from an EMBL/GenBank/DDBJ whole genome shotgun (WGS) entry which is preliminary data.</text>
</comment>